<evidence type="ECO:0008006" key="4">
    <source>
        <dbReference type="Google" id="ProtNLM"/>
    </source>
</evidence>
<evidence type="ECO:0000256" key="1">
    <source>
        <dbReference type="SAM" id="Phobius"/>
    </source>
</evidence>
<dbReference type="AlphaFoldDB" id="B4CZG9"/>
<dbReference type="Gene3D" id="1.25.40.10">
    <property type="entry name" value="Tetratricopeptide repeat domain"/>
    <property type="match status" value="1"/>
</dbReference>
<dbReference type="EMBL" id="ABVL01000005">
    <property type="protein sequence ID" value="EDY20133.1"/>
    <property type="molecule type" value="Genomic_DNA"/>
</dbReference>
<dbReference type="STRING" id="497964.CfE428DRAFT_2057"/>
<accession>B4CZG9</accession>
<keyword evidence="1" id="KW-0472">Membrane</keyword>
<reference evidence="2 3" key="1">
    <citation type="journal article" date="2011" name="J. Bacteriol.">
        <title>Genome sequence of Chthoniobacter flavus Ellin428, an aerobic heterotrophic soil bacterium.</title>
        <authorList>
            <person name="Kant R."/>
            <person name="van Passel M.W."/>
            <person name="Palva A."/>
            <person name="Lucas S."/>
            <person name="Lapidus A."/>
            <person name="Glavina Del Rio T."/>
            <person name="Dalin E."/>
            <person name="Tice H."/>
            <person name="Bruce D."/>
            <person name="Goodwin L."/>
            <person name="Pitluck S."/>
            <person name="Larimer F.W."/>
            <person name="Land M.L."/>
            <person name="Hauser L."/>
            <person name="Sangwan P."/>
            <person name="de Vos W.M."/>
            <person name="Janssen P.H."/>
            <person name="Smidt H."/>
        </authorList>
    </citation>
    <scope>NUCLEOTIDE SEQUENCE [LARGE SCALE GENOMIC DNA]</scope>
    <source>
        <strain evidence="2 3">Ellin428</strain>
    </source>
</reference>
<sequence>METPEKASQQFRETVQTCFAQMRVARAAELARSRRYREAEDLLTGHEGNPSDPRELDLLARIAAQQRQYPRARHLWEVALQRLPGQAEYERAIVRTRRAERLQTIGRIVALLVVVALVVAGFNPWIRSRVGEIRAQIKILGGQRPPAPAP</sequence>
<dbReference type="Proteomes" id="UP000005824">
    <property type="component" value="Unassembled WGS sequence"/>
</dbReference>
<gene>
    <name evidence="2" type="ORF">CfE428DRAFT_2057</name>
</gene>
<dbReference type="RefSeq" id="WP_006979382.1">
    <property type="nucleotide sequence ID" value="NZ_ABVL01000005.1"/>
</dbReference>
<organism evidence="2 3">
    <name type="scientific">Chthoniobacter flavus Ellin428</name>
    <dbReference type="NCBI Taxonomy" id="497964"/>
    <lineage>
        <taxon>Bacteria</taxon>
        <taxon>Pseudomonadati</taxon>
        <taxon>Verrucomicrobiota</taxon>
        <taxon>Spartobacteria</taxon>
        <taxon>Chthoniobacterales</taxon>
        <taxon>Chthoniobacteraceae</taxon>
        <taxon>Chthoniobacter</taxon>
    </lineage>
</organism>
<dbReference type="InParanoid" id="B4CZG9"/>
<evidence type="ECO:0000313" key="3">
    <source>
        <dbReference type="Proteomes" id="UP000005824"/>
    </source>
</evidence>
<dbReference type="SUPFAM" id="SSF48452">
    <property type="entry name" value="TPR-like"/>
    <property type="match status" value="1"/>
</dbReference>
<feature type="transmembrane region" description="Helical" evidence="1">
    <location>
        <begin position="105"/>
        <end position="126"/>
    </location>
</feature>
<comment type="caution">
    <text evidence="2">The sequence shown here is derived from an EMBL/GenBank/DDBJ whole genome shotgun (WGS) entry which is preliminary data.</text>
</comment>
<keyword evidence="3" id="KW-1185">Reference proteome</keyword>
<proteinExistence type="predicted"/>
<keyword evidence="1" id="KW-1133">Transmembrane helix</keyword>
<name>B4CZG9_9BACT</name>
<protein>
    <recommendedName>
        <fullName evidence="4">Tetratricopeptide repeat protein</fullName>
    </recommendedName>
</protein>
<dbReference type="InterPro" id="IPR011990">
    <property type="entry name" value="TPR-like_helical_dom_sf"/>
</dbReference>
<evidence type="ECO:0000313" key="2">
    <source>
        <dbReference type="EMBL" id="EDY20133.1"/>
    </source>
</evidence>
<keyword evidence="1" id="KW-0812">Transmembrane</keyword>